<feature type="region of interest" description="Disordered" evidence="1">
    <location>
        <begin position="33"/>
        <end position="75"/>
    </location>
</feature>
<name>A0A0G9FCY1_LACPN</name>
<dbReference type="Proteomes" id="UP000094892">
    <property type="component" value="Unassembled WGS sequence"/>
</dbReference>
<evidence type="ECO:0000259" key="3">
    <source>
        <dbReference type="Pfam" id="PF13731"/>
    </source>
</evidence>
<keyword evidence="2" id="KW-0732">Signal</keyword>
<evidence type="ECO:0000313" key="8">
    <source>
        <dbReference type="Proteomes" id="UP000076882"/>
    </source>
</evidence>
<gene>
    <name evidence="7" type="ORF">JH395_13915</name>
    <name evidence="5" type="ORF">Lp19_0649</name>
    <name evidence="6" type="ORF">LPJSA22_03053</name>
    <name evidence="4" type="ORF">Nizo2260_2739</name>
</gene>
<accession>A0A0G9FCY1</accession>
<dbReference type="AlphaFoldDB" id="A0A0G9FCY1"/>
<evidence type="ECO:0000313" key="9">
    <source>
        <dbReference type="Proteomes" id="UP000076989"/>
    </source>
</evidence>
<reference evidence="7 11" key="3">
    <citation type="submission" date="2020-12" db="EMBL/GenBank/DDBJ databases">
        <title>Whole genome sequencing of Lactobacillus plantarum PC518.</title>
        <authorList>
            <person name="Guo Q."/>
        </authorList>
    </citation>
    <scope>NUCLEOTIDE SEQUENCE [LARGE SCALE GENOMIC DNA]</scope>
    <source>
        <strain evidence="7 11">PC518</strain>
    </source>
</reference>
<dbReference type="PATRIC" id="fig|1590.142.peg.3018"/>
<feature type="domain" description="WxL" evidence="3">
    <location>
        <begin position="35"/>
        <end position="267"/>
    </location>
</feature>
<dbReference type="PROSITE" id="PS51257">
    <property type="entry name" value="PROKAR_LIPOPROTEIN"/>
    <property type="match status" value="1"/>
</dbReference>
<dbReference type="RefSeq" id="WP_003643001.1">
    <property type="nucleotide sequence ID" value="NZ_AP028145.1"/>
</dbReference>
<protein>
    <submittedName>
        <fullName evidence="5">Extracellular protein</fullName>
    </submittedName>
    <submittedName>
        <fullName evidence="7">WxL domain-containing protein</fullName>
    </submittedName>
</protein>
<evidence type="ECO:0000313" key="7">
    <source>
        <dbReference type="EMBL" id="QQM60789.1"/>
    </source>
</evidence>
<evidence type="ECO:0000256" key="2">
    <source>
        <dbReference type="SAM" id="SignalP"/>
    </source>
</evidence>
<dbReference type="Proteomes" id="UP000076882">
    <property type="component" value="Unassembled WGS sequence"/>
</dbReference>
<evidence type="ECO:0000313" key="11">
    <source>
        <dbReference type="Proteomes" id="UP000595466"/>
    </source>
</evidence>
<dbReference type="InterPro" id="IPR027994">
    <property type="entry name" value="WxL_dom"/>
</dbReference>
<feature type="compositionally biased region" description="Polar residues" evidence="1">
    <location>
        <begin position="33"/>
        <end position="52"/>
    </location>
</feature>
<dbReference type="GeneID" id="77216468"/>
<dbReference type="EMBL" id="LUXM01000018">
    <property type="protein sequence ID" value="KZU96673.1"/>
    <property type="molecule type" value="Genomic_DNA"/>
</dbReference>
<dbReference type="EMBL" id="LUWI01000035">
    <property type="protein sequence ID" value="KZU01932.1"/>
    <property type="molecule type" value="Genomic_DNA"/>
</dbReference>
<dbReference type="EMBL" id="MCOL01000001">
    <property type="protein sequence ID" value="ODO63032.1"/>
    <property type="molecule type" value="Genomic_DNA"/>
</dbReference>
<feature type="chain" id="PRO_5015039561" evidence="2">
    <location>
        <begin position="31"/>
        <end position="269"/>
    </location>
</feature>
<dbReference type="Proteomes" id="UP000076989">
    <property type="component" value="Unassembled WGS sequence"/>
</dbReference>
<proteinExistence type="predicted"/>
<evidence type="ECO:0000313" key="4">
    <source>
        <dbReference type="EMBL" id="KZU01932.1"/>
    </source>
</evidence>
<evidence type="ECO:0000256" key="1">
    <source>
        <dbReference type="SAM" id="MobiDB-lite"/>
    </source>
</evidence>
<evidence type="ECO:0000313" key="5">
    <source>
        <dbReference type="EMBL" id="KZU96673.1"/>
    </source>
</evidence>
<evidence type="ECO:0000313" key="10">
    <source>
        <dbReference type="Proteomes" id="UP000094892"/>
    </source>
</evidence>
<feature type="signal peptide" evidence="2">
    <location>
        <begin position="1"/>
        <end position="30"/>
    </location>
</feature>
<dbReference type="Pfam" id="PF13731">
    <property type="entry name" value="WxL"/>
    <property type="match status" value="1"/>
</dbReference>
<dbReference type="OMA" id="GTWATYW"/>
<dbReference type="Proteomes" id="UP000595466">
    <property type="component" value="Chromosome"/>
</dbReference>
<sequence length="269" mass="27369">MTKSRTLKAAMLVSVASIACLSFNNLGASADTLPSTGKSQADVSFTSNGGSTNPVDPDNPDNPGGGGTGNNGPLSLDAVPTYLNFGTHTQPNVDTAYTLLSKDASQESLATANDDKTQNVTTSGKKNGNDIIYTQVSDSRGTGAGWQLKAQLSDITASDGQVLTNASVVLSGGTPQYLTGEANQQSWVTAADANQATVATPIVLNAGASSTTDVATATAGSKVGDGQGMGVNQQYWNINNVQLHVKGGHAAAKNYSGNIVWTLNSTPTA</sequence>
<organism evidence="5 8">
    <name type="scientific">Lactiplantibacillus plantarum</name>
    <name type="common">Lactobacillus plantarum</name>
    <dbReference type="NCBI Taxonomy" id="1590"/>
    <lineage>
        <taxon>Bacteria</taxon>
        <taxon>Bacillati</taxon>
        <taxon>Bacillota</taxon>
        <taxon>Bacilli</taxon>
        <taxon>Lactobacillales</taxon>
        <taxon>Lactobacillaceae</taxon>
        <taxon>Lactiplantibacillus</taxon>
    </lineage>
</organism>
<evidence type="ECO:0000313" key="6">
    <source>
        <dbReference type="EMBL" id="ODO63032.1"/>
    </source>
</evidence>
<reference evidence="8 9" key="1">
    <citation type="submission" date="2016-03" db="EMBL/GenBank/DDBJ databases">
        <title>Comparative genomics of 54 Lactobacillus plantarum strains reveals genomic uncoupling from niche constraints.</title>
        <authorList>
            <person name="Martino M.E."/>
        </authorList>
    </citation>
    <scope>NUCLEOTIDE SEQUENCE [LARGE SCALE GENOMIC DNA]</scope>
    <source>
        <strain evidence="5 8">19.1</strain>
        <strain evidence="4 9">Nizo2260</strain>
    </source>
</reference>
<dbReference type="EMBL" id="CP066817">
    <property type="protein sequence ID" value="QQM60789.1"/>
    <property type="molecule type" value="Genomic_DNA"/>
</dbReference>
<reference evidence="6 10" key="2">
    <citation type="submission" date="2016-08" db="EMBL/GenBank/DDBJ databases">
        <title>Genome sequencing of Lactobacillus plantarum JSA22, isolated from fermented soybean paste.</title>
        <authorList>
            <person name="Choi H.S."/>
        </authorList>
    </citation>
    <scope>NUCLEOTIDE SEQUENCE [LARGE SCALE GENOMIC DNA]</scope>
    <source>
        <strain evidence="6 10">JSA22</strain>
    </source>
</reference>